<reference evidence="1 2" key="1">
    <citation type="submission" date="2019-02" db="EMBL/GenBank/DDBJ databases">
        <title>Kribbella capetownensis sp. nov. and Kribbella speibonae sp. nov., isolated from soil.</title>
        <authorList>
            <person name="Curtis S.M."/>
            <person name="Norton I."/>
            <person name="Everest G.J."/>
            <person name="Meyers P.R."/>
        </authorList>
    </citation>
    <scope>NUCLEOTIDE SEQUENCE [LARGE SCALE GENOMIC DNA]</scope>
    <source>
        <strain evidence="1 2">YM53</strain>
    </source>
</reference>
<dbReference type="Proteomes" id="UP000293342">
    <property type="component" value="Unassembled WGS sequence"/>
</dbReference>
<protein>
    <recommendedName>
        <fullName evidence="3">Cytochrome C biogenesis protein</fullName>
    </recommendedName>
</protein>
<dbReference type="PANTHER" id="PTHR41774:SF1">
    <property type="entry name" value="NGG1P INTERACTING FACTOR NIF3"/>
    <property type="match status" value="1"/>
</dbReference>
<gene>
    <name evidence="1" type="ORF">E0H75_12470</name>
</gene>
<evidence type="ECO:0008006" key="3">
    <source>
        <dbReference type="Google" id="ProtNLM"/>
    </source>
</evidence>
<dbReference type="OrthoDB" id="9795763at2"/>
<sequence length="110" mass="11955">MSRVKIEVCVPDDHVPAILAALESAGAGRVGRYDQVTSLWQIGGTWKPMPGAEPFDGEIGKLMHGTETRVESECETSAAPLVLKALKAAHPYEEPIIRFIPLHQPTVLEP</sequence>
<dbReference type="InterPro" id="IPR036069">
    <property type="entry name" value="DUF34/NIF3_sf"/>
</dbReference>
<dbReference type="EMBL" id="SJKD01000002">
    <property type="protein sequence ID" value="TCC50958.1"/>
    <property type="molecule type" value="Genomic_DNA"/>
</dbReference>
<evidence type="ECO:0000313" key="1">
    <source>
        <dbReference type="EMBL" id="TCC50958.1"/>
    </source>
</evidence>
<dbReference type="AlphaFoldDB" id="A0A4R0JZY8"/>
<dbReference type="Gene3D" id="3.30.70.120">
    <property type="match status" value="1"/>
</dbReference>
<comment type="caution">
    <text evidence="1">The sequence shown here is derived from an EMBL/GenBank/DDBJ whole genome shotgun (WGS) entry which is preliminary data.</text>
</comment>
<organism evidence="1 2">
    <name type="scientific">Kribbella capetownensis</name>
    <dbReference type="NCBI Taxonomy" id="1572659"/>
    <lineage>
        <taxon>Bacteria</taxon>
        <taxon>Bacillati</taxon>
        <taxon>Actinomycetota</taxon>
        <taxon>Actinomycetes</taxon>
        <taxon>Propionibacteriales</taxon>
        <taxon>Kribbellaceae</taxon>
        <taxon>Kribbella</taxon>
    </lineage>
</organism>
<evidence type="ECO:0000313" key="2">
    <source>
        <dbReference type="Proteomes" id="UP000293342"/>
    </source>
</evidence>
<accession>A0A4R0JZY8</accession>
<keyword evidence="2" id="KW-1185">Reference proteome</keyword>
<dbReference type="PANTHER" id="PTHR41774">
    <property type="match status" value="1"/>
</dbReference>
<name>A0A4R0JZY8_9ACTN</name>
<dbReference type="InterPro" id="IPR015867">
    <property type="entry name" value="N-reg_PII/ATP_PRibTrfase_C"/>
</dbReference>
<dbReference type="SUPFAM" id="SSF102705">
    <property type="entry name" value="NIF3 (NGG1p interacting factor 3)-like"/>
    <property type="match status" value="1"/>
</dbReference>
<proteinExistence type="predicted"/>
<dbReference type="RefSeq" id="WP_131513654.1">
    <property type="nucleotide sequence ID" value="NZ_SJKD01000002.1"/>
</dbReference>